<evidence type="ECO:0000313" key="3">
    <source>
        <dbReference type="EMBL" id="KAA3930246.1"/>
    </source>
</evidence>
<dbReference type="Gene3D" id="2.60.40.10">
    <property type="entry name" value="Immunoglobulins"/>
    <property type="match status" value="1"/>
</dbReference>
<dbReference type="EMBL" id="VWLE01000069">
    <property type="protein sequence ID" value="KAA3953028.1"/>
    <property type="molecule type" value="Genomic_DNA"/>
</dbReference>
<dbReference type="PANTHER" id="PTHR43118:SF1">
    <property type="entry name" value="RHAMNOGALACTURONAN LYASE (EUROFUNG)"/>
    <property type="match status" value="1"/>
</dbReference>
<protein>
    <submittedName>
        <fullName evidence="8">Rhamnogalacturonan endolyase</fullName>
    </submittedName>
    <submittedName>
        <fullName evidence="3">Rhamnogalacturonan lyase</fullName>
    </submittedName>
</protein>
<dbReference type="Proteomes" id="UP000181870">
    <property type="component" value="Unassembled WGS sequence"/>
</dbReference>
<dbReference type="InterPro" id="IPR013783">
    <property type="entry name" value="Ig-like_fold"/>
</dbReference>
<evidence type="ECO:0000313" key="11">
    <source>
        <dbReference type="Proteomes" id="UP000365824"/>
    </source>
</evidence>
<dbReference type="SUPFAM" id="SSF69318">
    <property type="entry name" value="Integrin alpha N-terminal domain"/>
    <property type="match status" value="1"/>
</dbReference>
<evidence type="ECO:0000313" key="8">
    <source>
        <dbReference type="EMBL" id="SDH45794.1"/>
    </source>
</evidence>
<reference evidence="7" key="3">
    <citation type="submission" date="2022-10" db="EMBL/GenBank/DDBJ databases">
        <title>Human gut microbiome strain richness.</title>
        <authorList>
            <person name="Chen-Liaw A."/>
        </authorList>
    </citation>
    <scope>NUCLEOTIDE SEQUENCE</scope>
    <source>
        <strain evidence="7">BSD2780120875st1_E1_BSD2780120875_150330</strain>
    </source>
</reference>
<dbReference type="EMBL" id="VWLB01000006">
    <property type="protein sequence ID" value="KAA3930246.1"/>
    <property type="molecule type" value="Genomic_DNA"/>
</dbReference>
<reference evidence="8 9" key="1">
    <citation type="submission" date="2016-10" db="EMBL/GenBank/DDBJ databases">
        <authorList>
            <person name="de Groot N.N."/>
        </authorList>
    </citation>
    <scope>NUCLEOTIDE SEQUENCE [LARGE SCALE GENOMIC DNA]</scope>
    <source>
        <strain evidence="8 9">NLAE-zl-C57</strain>
    </source>
</reference>
<dbReference type="InterPro" id="IPR041624">
    <property type="entry name" value="RGI_lyase"/>
</dbReference>
<evidence type="ECO:0000313" key="9">
    <source>
        <dbReference type="Proteomes" id="UP000181870"/>
    </source>
</evidence>
<sequence>MKNLFYALTFFSFVTACSDNSVQNPTPPPVSDNGDNNNMQVVEFLRNRAMVASYNTIFPNKETERIERKGVLLSWRWLSTDPDDIGFDIYRKEGNYKFQKLNKTPIINSSNYKDLTANINKILKYEVRQANTNNILCSCNFTPEMAQNFYRTVPLNNNNLPYPDLVYKASDAAIGDLDGDGDYELVLKREVSPLDNGSTGIGITPGSCLLEAYKLTTGTFLWRIDLGSNIRQGIHYTPFIVYDLNGDGKAEIAVRTSEGTVFGDGTKIGDVNQDGITDYVDRAPQSATYGRIITGPEFLSIIEGRTGKEVARTDYIYRGEKNKWVTYWGDNWANRMDRFLMGVGHFRSQKGIPSLLMCRGYYKNYQIVALDFTDNKITERWHFDTADNYSDYIGQGNHNLAVGDIDDDGKDEVLYGACVIDHNGKGLYSTKLGHGDAMHLGKFDPTQEGYQVVVCHEEPKEYGNIGTEFRDARTGRILHYIPGNGKDVGRCMVADVDPDSPGCEYWSSEPDGVMYSCKGNELTGKRAPIAKGGDTSYNMTIWWSGSLNRQMLDYLVIHSYTDGRLFNGSDWGVKTASGTKNNACFYGDIWGDWREEVIFVDENDTELRIFTTDFETDYRFHPLMDDHLYRLSATHQNIGYNQPTHPGYYIGSDLNK</sequence>
<evidence type="ECO:0000313" key="4">
    <source>
        <dbReference type="EMBL" id="KAA3953028.1"/>
    </source>
</evidence>
<dbReference type="EMBL" id="VWKB01000010">
    <property type="protein sequence ID" value="KAA4100675.1"/>
    <property type="molecule type" value="Genomic_DNA"/>
</dbReference>
<dbReference type="InterPro" id="IPR034641">
    <property type="entry name" value="RGL11"/>
</dbReference>
<dbReference type="Proteomes" id="UP000473905">
    <property type="component" value="Unassembled WGS sequence"/>
</dbReference>
<evidence type="ECO:0000313" key="10">
    <source>
        <dbReference type="Proteomes" id="UP000323717"/>
    </source>
</evidence>
<dbReference type="AlphaFoldDB" id="A0A1G8CK88"/>
<dbReference type="RefSeq" id="WP_008645566.1">
    <property type="nucleotide sequence ID" value="NZ_CAXTIO010000002.1"/>
</dbReference>
<evidence type="ECO:0000259" key="2">
    <source>
        <dbReference type="Pfam" id="PF21348"/>
    </source>
</evidence>
<dbReference type="CDD" id="cd10318">
    <property type="entry name" value="RGL11"/>
    <property type="match status" value="1"/>
</dbReference>
<dbReference type="Proteomes" id="UP001219389">
    <property type="component" value="Unassembled WGS sequence"/>
</dbReference>
<evidence type="ECO:0000313" key="12">
    <source>
        <dbReference type="Proteomes" id="UP000435985"/>
    </source>
</evidence>
<accession>A0A1G8CK88</accession>
<evidence type="ECO:0000313" key="5">
    <source>
        <dbReference type="EMBL" id="KAA4100675.1"/>
    </source>
</evidence>
<dbReference type="EMBL" id="FNDO01000006">
    <property type="protein sequence ID" value="SDH45794.1"/>
    <property type="molecule type" value="Genomic_DNA"/>
</dbReference>
<keyword evidence="13" id="KW-1185">Reference proteome</keyword>
<dbReference type="Pfam" id="PF21348">
    <property type="entry name" value="RGL11_C"/>
    <property type="match status" value="1"/>
</dbReference>
<evidence type="ECO:0000313" key="6">
    <source>
        <dbReference type="EMBL" id="KAA4664999.1"/>
    </source>
</evidence>
<dbReference type="InterPro" id="IPR028994">
    <property type="entry name" value="Integrin_alpha_N"/>
</dbReference>
<dbReference type="GO" id="GO:0016829">
    <property type="term" value="F:lyase activity"/>
    <property type="evidence" value="ECO:0007669"/>
    <property type="project" value="UniProtKB-KW"/>
</dbReference>
<gene>
    <name evidence="6" type="ORF">F3B98_08120</name>
    <name evidence="5" type="ORF">F3D66_08160</name>
    <name evidence="4" type="ORF">F3D71_07215</name>
    <name evidence="3" type="ORF">F3F25_05445</name>
    <name evidence="7" type="ORF">PO382_12800</name>
    <name evidence="8" type="ORF">SAMN05192582_100635</name>
</gene>
<dbReference type="EMBL" id="JAQNZF010000015">
    <property type="protein sequence ID" value="MDC2743101.1"/>
    <property type="molecule type" value="Genomic_DNA"/>
</dbReference>
<dbReference type="InterPro" id="IPR049366">
    <property type="entry name" value="RGL11_C"/>
</dbReference>
<feature type="domain" description="Rhamnogalacturonan I lyase beta-sheet" evidence="1">
    <location>
        <begin position="68"/>
        <end position="130"/>
    </location>
</feature>
<proteinExistence type="predicted"/>
<organism evidence="8 9">
    <name type="scientific">Bacteroides ovatus</name>
    <dbReference type="NCBI Taxonomy" id="28116"/>
    <lineage>
        <taxon>Bacteria</taxon>
        <taxon>Pseudomonadati</taxon>
        <taxon>Bacteroidota</taxon>
        <taxon>Bacteroidia</taxon>
        <taxon>Bacteroidales</taxon>
        <taxon>Bacteroidaceae</taxon>
        <taxon>Bacteroides</taxon>
    </lineage>
</organism>
<dbReference type="Pfam" id="PF18370">
    <property type="entry name" value="RGI_lyase"/>
    <property type="match status" value="1"/>
</dbReference>
<dbReference type="Proteomes" id="UP000435985">
    <property type="component" value="Unassembled WGS sequence"/>
</dbReference>
<dbReference type="EMBL" id="VWFO01000007">
    <property type="protein sequence ID" value="KAA4664999.1"/>
    <property type="molecule type" value="Genomic_DNA"/>
</dbReference>
<evidence type="ECO:0000313" key="13">
    <source>
        <dbReference type="Proteomes" id="UP000473905"/>
    </source>
</evidence>
<dbReference type="PANTHER" id="PTHR43118">
    <property type="entry name" value="RHAMNOGALACTURONAN LYASE (EUROFUNG)"/>
    <property type="match status" value="1"/>
</dbReference>
<feature type="domain" description="Rhamnogalacturonan lyase family 11 C-terminal" evidence="2">
    <location>
        <begin position="165"/>
        <end position="655"/>
    </location>
</feature>
<evidence type="ECO:0000259" key="1">
    <source>
        <dbReference type="Pfam" id="PF18370"/>
    </source>
</evidence>
<keyword evidence="8" id="KW-0456">Lyase</keyword>
<name>A0A1G8CK88_BACOV</name>
<dbReference type="Proteomes" id="UP000323717">
    <property type="component" value="Unassembled WGS sequence"/>
</dbReference>
<reference evidence="10 11" key="2">
    <citation type="journal article" date="2019" name="Nat. Med.">
        <title>A library of human gut bacterial isolates paired with longitudinal multiomics data enables mechanistic microbiome research.</title>
        <authorList>
            <person name="Poyet M."/>
            <person name="Groussin M."/>
            <person name="Gibbons S.M."/>
            <person name="Avila-Pacheco J."/>
            <person name="Jiang X."/>
            <person name="Kearney S.M."/>
            <person name="Perrotta A.R."/>
            <person name="Berdy B."/>
            <person name="Zhao S."/>
            <person name="Lieberman T.D."/>
            <person name="Swanson P.K."/>
            <person name="Smith M."/>
            <person name="Roesemann S."/>
            <person name="Alexander J.E."/>
            <person name="Rich S.A."/>
            <person name="Livny J."/>
            <person name="Vlamakis H."/>
            <person name="Clish C."/>
            <person name="Bullock K."/>
            <person name="Deik A."/>
            <person name="Scott J."/>
            <person name="Pierce K.A."/>
            <person name="Xavier R.J."/>
            <person name="Alm E.J."/>
        </authorList>
    </citation>
    <scope>NUCLEOTIDE SEQUENCE [LARGE SCALE GENOMIC DNA]</scope>
    <source>
        <strain evidence="5 13">BIOML-A134</strain>
        <strain evidence="6 12">BIOML-A14</strain>
        <strain evidence="3 11">BIOML-A160</strain>
        <strain evidence="4 10">BIOML-A163</strain>
    </source>
</reference>
<dbReference type="PROSITE" id="PS51257">
    <property type="entry name" value="PROKAR_LIPOPROTEIN"/>
    <property type="match status" value="1"/>
</dbReference>
<dbReference type="Proteomes" id="UP000365824">
    <property type="component" value="Unassembled WGS sequence"/>
</dbReference>
<evidence type="ECO:0000313" key="7">
    <source>
        <dbReference type="EMBL" id="MDC2743101.1"/>
    </source>
</evidence>
<dbReference type="GeneID" id="69483701"/>